<keyword evidence="2" id="KW-1185">Reference proteome</keyword>
<organism evidence="1 2">
    <name type="scientific">Phlyctema vagabunda</name>
    <dbReference type="NCBI Taxonomy" id="108571"/>
    <lineage>
        <taxon>Eukaryota</taxon>
        <taxon>Fungi</taxon>
        <taxon>Dikarya</taxon>
        <taxon>Ascomycota</taxon>
        <taxon>Pezizomycotina</taxon>
        <taxon>Leotiomycetes</taxon>
        <taxon>Helotiales</taxon>
        <taxon>Dermateaceae</taxon>
        <taxon>Phlyctema</taxon>
    </lineage>
</organism>
<dbReference type="Gene3D" id="2.60.120.620">
    <property type="entry name" value="q2cbj1_9rhob like domain"/>
    <property type="match status" value="1"/>
</dbReference>
<evidence type="ECO:0000313" key="2">
    <source>
        <dbReference type="Proteomes" id="UP001629113"/>
    </source>
</evidence>
<dbReference type="Proteomes" id="UP001629113">
    <property type="component" value="Unassembled WGS sequence"/>
</dbReference>
<reference evidence="1 2" key="1">
    <citation type="submission" date="2024-06" db="EMBL/GenBank/DDBJ databases">
        <title>Complete genome of Phlyctema vagabunda strain 19-DSS-EL-015.</title>
        <authorList>
            <person name="Fiorenzani C."/>
        </authorList>
    </citation>
    <scope>NUCLEOTIDE SEQUENCE [LARGE SCALE GENOMIC DNA]</scope>
    <source>
        <strain evidence="1 2">19-DSS-EL-015</strain>
    </source>
</reference>
<evidence type="ECO:0000313" key="1">
    <source>
        <dbReference type="EMBL" id="KAL3426639.1"/>
    </source>
</evidence>
<dbReference type="SUPFAM" id="SSF51197">
    <property type="entry name" value="Clavaminate synthase-like"/>
    <property type="match status" value="1"/>
</dbReference>
<dbReference type="PANTHER" id="PTHR37563:SF2">
    <property type="entry name" value="PHYTANOYL-COA DIOXYGENASE FAMILY PROTEIN (AFU_ORTHOLOGUE AFUA_2G03330)"/>
    <property type="match status" value="1"/>
</dbReference>
<dbReference type="PANTHER" id="PTHR37563">
    <property type="entry name" value="PHYTANOYL-COA DIOXYGENASE FAMILY PROTEIN (AFU_ORTHOLOGUE AFUA_2G03330)"/>
    <property type="match status" value="1"/>
</dbReference>
<comment type="caution">
    <text evidence="1">The sequence shown here is derived from an EMBL/GenBank/DDBJ whole genome shotgun (WGS) entry which is preliminary data.</text>
</comment>
<dbReference type="InterPro" id="IPR051961">
    <property type="entry name" value="Fungal_Metabolite_Diox"/>
</dbReference>
<protein>
    <submittedName>
        <fullName evidence="1">Phytanoyl-dioxygenase family protein</fullName>
    </submittedName>
</protein>
<name>A0ABR4PTP5_9HELO</name>
<dbReference type="InterPro" id="IPR008775">
    <property type="entry name" value="Phytyl_CoA_dOase-like"/>
</dbReference>
<proteinExistence type="predicted"/>
<dbReference type="Pfam" id="PF05721">
    <property type="entry name" value="PhyH"/>
    <property type="match status" value="1"/>
</dbReference>
<accession>A0ABR4PTP5</accession>
<gene>
    <name evidence="1" type="ORF">PVAG01_00148</name>
</gene>
<sequence length="319" mass="35647">MGSIGVETTKKDGPRLIVASAEELQSQKYESPNIQAALEALHQDGFAVLKGVVDVKHVEHINSYMTKEADELIKNKTKAFNQGVNSNILQAPPVTEPDYLYDDVFFNPFVIQIMNAYLGHNPIWNFVTGNNALPKTNGLRQPVHKDIIFFHPQCPFYVIANVPLCDFNPTTGSTEFWLGSHAHAKGTEQVIATPDVQLANARLSVGDPTCDVLSTAIEERRNIRPPVQPVCGKGDIMLRDLRTWHAGMPNESDNYRIMIALGYQAQWYPNHTLRSKLPLSQGNFFMKHGGQPVEVRADFLEDDADFGKLNDIFTFKPSV</sequence>
<dbReference type="EMBL" id="JBFCZG010000001">
    <property type="protein sequence ID" value="KAL3426639.1"/>
    <property type="molecule type" value="Genomic_DNA"/>
</dbReference>